<reference evidence="3 4" key="1">
    <citation type="submission" date="2020-02" db="EMBL/GenBank/DDBJ databases">
        <title>Ideonella bacterium strain TBM-1.</title>
        <authorList>
            <person name="Chen W.-M."/>
        </authorList>
    </citation>
    <scope>NUCLEOTIDE SEQUENCE [LARGE SCALE GENOMIC DNA]</scope>
    <source>
        <strain evidence="3 4">TBM-1</strain>
    </source>
</reference>
<dbReference type="AlphaFoldDB" id="A0A7C9PHA6"/>
<dbReference type="InterPro" id="IPR003607">
    <property type="entry name" value="HD/PDEase_dom"/>
</dbReference>
<accession>A0A7C9PHA6</accession>
<name>A0A7C9PHA6_9BURK</name>
<dbReference type="EMBL" id="JAAGOH010000013">
    <property type="protein sequence ID" value="NDY91933.1"/>
    <property type="molecule type" value="Genomic_DNA"/>
</dbReference>
<dbReference type="PANTHER" id="PTHR43155:SF2">
    <property type="entry name" value="CYCLIC DI-GMP PHOSPHODIESTERASE PA4108"/>
    <property type="match status" value="1"/>
</dbReference>
<proteinExistence type="predicted"/>
<feature type="region of interest" description="Disordered" evidence="1">
    <location>
        <begin position="43"/>
        <end position="84"/>
    </location>
</feature>
<dbReference type="SMART" id="SM00471">
    <property type="entry name" value="HDc"/>
    <property type="match status" value="1"/>
</dbReference>
<dbReference type="PROSITE" id="PS51832">
    <property type="entry name" value="HD_GYP"/>
    <property type="match status" value="1"/>
</dbReference>
<comment type="caution">
    <text evidence="3">The sequence shown here is derived from an EMBL/GenBank/DDBJ whole genome shotgun (WGS) entry which is preliminary data.</text>
</comment>
<dbReference type="GO" id="GO:0008081">
    <property type="term" value="F:phosphoric diester hydrolase activity"/>
    <property type="evidence" value="ECO:0007669"/>
    <property type="project" value="UniProtKB-ARBA"/>
</dbReference>
<dbReference type="CDD" id="cd00077">
    <property type="entry name" value="HDc"/>
    <property type="match status" value="1"/>
</dbReference>
<feature type="compositionally biased region" description="Low complexity" evidence="1">
    <location>
        <begin position="67"/>
        <end position="84"/>
    </location>
</feature>
<dbReference type="SUPFAM" id="SSF109604">
    <property type="entry name" value="HD-domain/PDEase-like"/>
    <property type="match status" value="1"/>
</dbReference>
<dbReference type="InterPro" id="IPR021812">
    <property type="entry name" value="DUF3391"/>
</dbReference>
<dbReference type="Pfam" id="PF11871">
    <property type="entry name" value="DUF3391"/>
    <property type="match status" value="1"/>
</dbReference>
<evidence type="ECO:0000313" key="4">
    <source>
        <dbReference type="Proteomes" id="UP000484255"/>
    </source>
</evidence>
<evidence type="ECO:0000259" key="2">
    <source>
        <dbReference type="PROSITE" id="PS51832"/>
    </source>
</evidence>
<keyword evidence="4" id="KW-1185">Reference proteome</keyword>
<protein>
    <submittedName>
        <fullName evidence="3">DUF3391 domain-containing protein</fullName>
    </submittedName>
</protein>
<dbReference type="InterPro" id="IPR037522">
    <property type="entry name" value="HD_GYP_dom"/>
</dbReference>
<feature type="domain" description="HD-GYP" evidence="2">
    <location>
        <begin position="159"/>
        <end position="354"/>
    </location>
</feature>
<evidence type="ECO:0000313" key="3">
    <source>
        <dbReference type="EMBL" id="NDY91933.1"/>
    </source>
</evidence>
<organism evidence="3 4">
    <name type="scientific">Ideonella livida</name>
    <dbReference type="NCBI Taxonomy" id="2707176"/>
    <lineage>
        <taxon>Bacteria</taxon>
        <taxon>Pseudomonadati</taxon>
        <taxon>Pseudomonadota</taxon>
        <taxon>Betaproteobacteria</taxon>
        <taxon>Burkholderiales</taxon>
        <taxon>Sphaerotilaceae</taxon>
        <taxon>Ideonella</taxon>
    </lineage>
</organism>
<dbReference type="Pfam" id="PF13487">
    <property type="entry name" value="HD_5"/>
    <property type="match status" value="1"/>
</dbReference>
<evidence type="ECO:0000256" key="1">
    <source>
        <dbReference type="SAM" id="MobiDB-lite"/>
    </source>
</evidence>
<sequence>MFVHLDLGWMAHPFPLSSFRLTQPEQIAVIRHLGLKRVRWSPERSVLPDGGPWPAGGAAAGAGGAAGDQAAPSPGAAGEAAMPDATESAAAAAAASAPGAGAVAPDVAPDPWAEEQARARLCERQQQEACRAWRLLADQVLGQPDQARETAAALSRSLVDKLLPAGDVCVRVLAEPRGDRASAHALNVAVLSLLLGRQLGLAPDLQQELGLGSLLHDIGKLNLPDRVRWPREDFSAAELSLYRDHVGQGVQLGRRMSLPPGALLVLGQHHETADGRGFPLGVKQAQMNRLASIVALVNAYDNLCNPASLARALTPHEALSRLFSQHRRQHDEAVMGGLVRLLGIYPPGTVVELSDGRPGLVLRVNGHHPMRPQLRVHDLSQPDGGLWLDLARHPALSVRGSLRPEQLGLQARQALEPRQRTAYFFEMAAPDEALAESADAPTPQGAR</sequence>
<feature type="compositionally biased region" description="Low complexity" evidence="1">
    <location>
        <begin position="48"/>
        <end position="57"/>
    </location>
</feature>
<dbReference type="PANTHER" id="PTHR43155">
    <property type="entry name" value="CYCLIC DI-GMP PHOSPHODIESTERASE PA4108-RELATED"/>
    <property type="match status" value="1"/>
</dbReference>
<gene>
    <name evidence="3" type="ORF">G3A44_12125</name>
</gene>
<dbReference type="Gene3D" id="1.10.3210.10">
    <property type="entry name" value="Hypothetical protein af1432"/>
    <property type="match status" value="1"/>
</dbReference>
<dbReference type="Proteomes" id="UP000484255">
    <property type="component" value="Unassembled WGS sequence"/>
</dbReference>